<feature type="region of interest" description="Disordered" evidence="1">
    <location>
        <begin position="1"/>
        <end position="27"/>
    </location>
</feature>
<feature type="domain" description="Rhodanese" evidence="2">
    <location>
        <begin position="67"/>
        <end position="163"/>
    </location>
</feature>
<dbReference type="RefSeq" id="WP_089083168.1">
    <property type="nucleotide sequence ID" value="NZ_AP018823.1"/>
</dbReference>
<dbReference type="PANTHER" id="PTHR44086">
    <property type="entry name" value="THIOSULFATE SULFURTRANSFERASE RDL2, MITOCHONDRIAL-RELATED"/>
    <property type="match status" value="1"/>
</dbReference>
<evidence type="ECO:0000256" key="1">
    <source>
        <dbReference type="SAM" id="MobiDB-lite"/>
    </source>
</evidence>
<reference evidence="3 4" key="2">
    <citation type="journal article" date="2017" name="Genome Announc.">
        <title>Draft genome sequence of Aquitalea magnusonii strain H3, a plant growth-promoting bacterium of duckweed Lemna minor.</title>
        <authorList>
            <person name="Ishizawa H."/>
            <person name="Kuroda M."/>
            <person name="Ike M."/>
        </authorList>
    </citation>
    <scope>NUCLEOTIDE SEQUENCE [LARGE SCALE GENOMIC DNA]</scope>
    <source>
        <strain evidence="3 4">H3</strain>
    </source>
</reference>
<evidence type="ECO:0000313" key="3">
    <source>
        <dbReference type="EMBL" id="BBF85646.1"/>
    </source>
</evidence>
<reference evidence="4" key="3">
    <citation type="journal article" date="2017" name="Plant Physiol. Biochem.">
        <title>Differential oxidative and antioxidative response of duckweed Lemna minor toward plant growth promoting/inhibiting bacteria.</title>
        <authorList>
            <person name="Ishizawa H."/>
            <person name="Kuroda M."/>
            <person name="Morikawa M."/>
            <person name="Ike M."/>
        </authorList>
    </citation>
    <scope>NUCLEOTIDE SEQUENCE [LARGE SCALE GENOMIC DNA]</scope>
    <source>
        <strain evidence="4">H3</strain>
    </source>
</reference>
<gene>
    <name evidence="3" type="ORF">DLM_2030</name>
</gene>
<dbReference type="SMART" id="SM00450">
    <property type="entry name" value="RHOD"/>
    <property type="match status" value="1"/>
</dbReference>
<sequence length="181" mass="19446">MTQLQTNTTSSTTPNTNQAGPSGHHLSATDAVSASEELLEIARLRAADSGLAYTGALYPLEAWSLVEAGVATLVDVRTAEERKFVGQVPGSLHVAWQTGTALIKNPRFLRELENKTGGKDSIVVLLCRSGKRSAAAAEAAAKAGFTQVYNVLEGFEGDLDSQNQRGDVGGWRYWNLPWQQD</sequence>
<dbReference type="OrthoDB" id="9815890at2"/>
<dbReference type="STRING" id="332411.VI06_01330"/>
<dbReference type="InterPro" id="IPR036873">
    <property type="entry name" value="Rhodanese-like_dom_sf"/>
</dbReference>
<dbReference type="PROSITE" id="PS50206">
    <property type="entry name" value="RHODANESE_3"/>
    <property type="match status" value="1"/>
</dbReference>
<dbReference type="Gene3D" id="3.40.250.10">
    <property type="entry name" value="Rhodanese-like domain"/>
    <property type="match status" value="1"/>
</dbReference>
<dbReference type="InterPro" id="IPR001763">
    <property type="entry name" value="Rhodanese-like_dom"/>
</dbReference>
<organism evidence="3 4">
    <name type="scientific">Aquitalea magnusonii</name>
    <dbReference type="NCBI Taxonomy" id="332411"/>
    <lineage>
        <taxon>Bacteria</taxon>
        <taxon>Pseudomonadati</taxon>
        <taxon>Pseudomonadota</taxon>
        <taxon>Betaproteobacteria</taxon>
        <taxon>Neisseriales</taxon>
        <taxon>Chromobacteriaceae</taxon>
        <taxon>Aquitalea</taxon>
    </lineage>
</organism>
<proteinExistence type="predicted"/>
<dbReference type="AlphaFoldDB" id="A0A3G9GJR2"/>
<dbReference type="PANTHER" id="PTHR44086:SF10">
    <property type="entry name" value="THIOSULFATE SULFURTRANSFERASE_RHODANESE-LIKE DOMAIN-CONTAINING PROTEIN 3"/>
    <property type="match status" value="1"/>
</dbReference>
<dbReference type="CDD" id="cd01522">
    <property type="entry name" value="RHOD_1"/>
    <property type="match status" value="1"/>
</dbReference>
<feature type="compositionally biased region" description="Low complexity" evidence="1">
    <location>
        <begin position="1"/>
        <end position="18"/>
    </location>
</feature>
<accession>A0A3G9GJR2</accession>
<dbReference type="EMBL" id="AP018823">
    <property type="protein sequence ID" value="BBF85646.1"/>
    <property type="molecule type" value="Genomic_DNA"/>
</dbReference>
<dbReference type="Pfam" id="PF00581">
    <property type="entry name" value="Rhodanese"/>
    <property type="match status" value="1"/>
</dbReference>
<keyword evidence="4" id="KW-1185">Reference proteome</keyword>
<name>A0A3G9GJR2_9NEIS</name>
<evidence type="ECO:0000313" key="4">
    <source>
        <dbReference type="Proteomes" id="UP000198290"/>
    </source>
</evidence>
<protein>
    <submittedName>
        <fullName evidence="3">Rhodanese-like domain protein</fullName>
    </submittedName>
</protein>
<dbReference type="KEGG" id="amah:DLM_2030"/>
<dbReference type="SUPFAM" id="SSF52821">
    <property type="entry name" value="Rhodanese/Cell cycle control phosphatase"/>
    <property type="match status" value="1"/>
</dbReference>
<evidence type="ECO:0000259" key="2">
    <source>
        <dbReference type="PROSITE" id="PS50206"/>
    </source>
</evidence>
<dbReference type="GO" id="GO:0004792">
    <property type="term" value="F:thiosulfate-cyanide sulfurtransferase activity"/>
    <property type="evidence" value="ECO:0007669"/>
    <property type="project" value="TreeGrafter"/>
</dbReference>
<reference evidence="4" key="1">
    <citation type="journal article" date="2017" name="Biotechnol. Biofuels">
        <title>Evaluation of environmental bacterial communities as a factor affecting the growth of duckweed Lemna minor.</title>
        <authorList>
            <person name="Ishizawa H."/>
            <person name="Kuroda M."/>
            <person name="Morikawa M."/>
            <person name="Ike M."/>
        </authorList>
    </citation>
    <scope>NUCLEOTIDE SEQUENCE [LARGE SCALE GENOMIC DNA]</scope>
    <source>
        <strain evidence="4">H3</strain>
    </source>
</reference>
<dbReference type="Proteomes" id="UP000198290">
    <property type="component" value="Chromosome"/>
</dbReference>